<name>A0A0L6JGQ4_9FIRM</name>
<keyword evidence="4" id="KW-0745">Spermidine biosynthesis</keyword>
<keyword evidence="8" id="KW-1185">Reference proteome</keyword>
<keyword evidence="4" id="KW-0812">Transmembrane</keyword>
<comment type="pathway">
    <text evidence="4">Amine and polyamine biosynthesis; spermidine biosynthesis; spermidine from putrescine: step 1/1.</text>
</comment>
<evidence type="ECO:0000259" key="6">
    <source>
        <dbReference type="PROSITE" id="PS51006"/>
    </source>
</evidence>
<dbReference type="UniPathway" id="UPA00248">
    <property type="reaction ID" value="UER00314"/>
</dbReference>
<keyword evidence="3 4" id="KW-0620">Polyamine biosynthesis</keyword>
<evidence type="ECO:0000313" key="8">
    <source>
        <dbReference type="Proteomes" id="UP000036923"/>
    </source>
</evidence>
<evidence type="ECO:0000256" key="4">
    <source>
        <dbReference type="HAMAP-Rule" id="MF_00198"/>
    </source>
</evidence>
<organism evidence="7 8">
    <name type="scientific">Pseudobacteroides cellulosolvens ATCC 35603 = DSM 2933</name>
    <dbReference type="NCBI Taxonomy" id="398512"/>
    <lineage>
        <taxon>Bacteria</taxon>
        <taxon>Bacillati</taxon>
        <taxon>Bacillota</taxon>
        <taxon>Clostridia</taxon>
        <taxon>Eubacteriales</taxon>
        <taxon>Oscillospiraceae</taxon>
        <taxon>Pseudobacteroides</taxon>
    </lineage>
</organism>
<dbReference type="EC" id="2.5.1.16" evidence="4"/>
<dbReference type="InterPro" id="IPR030374">
    <property type="entry name" value="PABS"/>
</dbReference>
<keyword evidence="4" id="KW-1003">Cell membrane</keyword>
<dbReference type="InterPro" id="IPR029063">
    <property type="entry name" value="SAM-dependent_MTases_sf"/>
</dbReference>
<proteinExistence type="inferred from homology"/>
<comment type="function">
    <text evidence="4">Catalyzes the irreversible transfer of a propylamine group from the amino donor S-adenosylmethioninamine (decarboxy-AdoMet) to putrescine (1,4-diaminobutane) to yield spermidine.</text>
</comment>
<dbReference type="Gene3D" id="3.40.50.150">
    <property type="entry name" value="Vaccinia Virus protein VP39"/>
    <property type="match status" value="1"/>
</dbReference>
<dbReference type="GO" id="GO:0008295">
    <property type="term" value="P:spermidine biosynthetic process"/>
    <property type="evidence" value="ECO:0007669"/>
    <property type="project" value="UniProtKB-UniRule"/>
</dbReference>
<evidence type="ECO:0000313" key="7">
    <source>
        <dbReference type="EMBL" id="KNY24894.1"/>
    </source>
</evidence>
<protein>
    <recommendedName>
        <fullName evidence="4">Polyamine aminopropyltransferase</fullName>
    </recommendedName>
    <alternativeName>
        <fullName evidence="4">Putrescine aminopropyltransferase</fullName>
        <shortName evidence="4">PAPT</shortName>
    </alternativeName>
    <alternativeName>
        <fullName evidence="4">Spermidine synthase</fullName>
        <shortName evidence="4">SPDS</shortName>
        <shortName evidence="4">SPDSY</shortName>
        <ecNumber evidence="4">2.5.1.16</ecNumber>
    </alternativeName>
</protein>
<dbReference type="InterPro" id="IPR001045">
    <property type="entry name" value="Spermi_synthase"/>
</dbReference>
<dbReference type="RefSeq" id="WP_036939526.1">
    <property type="nucleotide sequence ID" value="NZ_JQKC01000009.1"/>
</dbReference>
<evidence type="ECO:0000256" key="5">
    <source>
        <dbReference type="PROSITE-ProRule" id="PRU00354"/>
    </source>
</evidence>
<dbReference type="GO" id="GO:0004766">
    <property type="term" value="F:spermidine synthase activity"/>
    <property type="evidence" value="ECO:0007669"/>
    <property type="project" value="UniProtKB-UniRule"/>
</dbReference>
<feature type="transmembrane region" description="Helical" evidence="4">
    <location>
        <begin position="153"/>
        <end position="176"/>
    </location>
</feature>
<gene>
    <name evidence="4" type="primary">speE</name>
    <name evidence="7" type="ORF">Bccel_0151</name>
</gene>
<dbReference type="NCBIfam" id="NF037959">
    <property type="entry name" value="MFS_SpdSyn"/>
    <property type="match status" value="1"/>
</dbReference>
<dbReference type="HAMAP" id="MF_00198">
    <property type="entry name" value="Spermidine_synth"/>
    <property type="match status" value="1"/>
</dbReference>
<dbReference type="CDD" id="cd02440">
    <property type="entry name" value="AdoMet_MTases"/>
    <property type="match status" value="1"/>
</dbReference>
<feature type="transmembrane region" description="Helical" evidence="4">
    <location>
        <begin position="5"/>
        <end position="25"/>
    </location>
</feature>
<feature type="binding site" evidence="4">
    <location>
        <position position="242"/>
    </location>
    <ligand>
        <name>S-methyl-5'-thioadenosine</name>
        <dbReference type="ChEBI" id="CHEBI:17509"/>
    </ligand>
</feature>
<comment type="subcellular location">
    <subcellularLocation>
        <location evidence="4">Cell membrane</location>
        <topology evidence="4">Multi-pass membrane protein</topology>
    </subcellularLocation>
</comment>
<dbReference type="PROSITE" id="PS51006">
    <property type="entry name" value="PABS_2"/>
    <property type="match status" value="1"/>
</dbReference>
<dbReference type="Proteomes" id="UP000036923">
    <property type="component" value="Unassembled WGS sequence"/>
</dbReference>
<feature type="transmembrane region" description="Helical" evidence="4">
    <location>
        <begin position="182"/>
        <end position="198"/>
    </location>
</feature>
<feature type="active site" description="Proton acceptor" evidence="4 5">
    <location>
        <position position="371"/>
    </location>
</feature>
<feature type="transmembrane region" description="Helical" evidence="4">
    <location>
        <begin position="210"/>
        <end position="229"/>
    </location>
</feature>
<dbReference type="eggNOG" id="COG4262">
    <property type="taxonomic scope" value="Bacteria"/>
</dbReference>
<accession>A0A0L6JGQ4</accession>
<feature type="transmembrane region" description="Helical" evidence="4">
    <location>
        <begin position="71"/>
        <end position="103"/>
    </location>
</feature>
<keyword evidence="2 4" id="KW-0808">Transferase</keyword>
<comment type="caution">
    <text evidence="7">The sequence shown here is derived from an EMBL/GenBank/DDBJ whole genome shotgun (WGS) entry which is preliminary data.</text>
</comment>
<evidence type="ECO:0000256" key="2">
    <source>
        <dbReference type="ARBA" id="ARBA00022679"/>
    </source>
</evidence>
<evidence type="ECO:0000256" key="1">
    <source>
        <dbReference type="ARBA" id="ARBA00007867"/>
    </source>
</evidence>
<dbReference type="STRING" id="398512.Bccel_0151"/>
<dbReference type="SUPFAM" id="SSF53335">
    <property type="entry name" value="S-adenosyl-L-methionine-dependent methyltransferases"/>
    <property type="match status" value="1"/>
</dbReference>
<feature type="binding site" evidence="4">
    <location>
        <begin position="352"/>
        <end position="353"/>
    </location>
    <ligand>
        <name>S-methyl-5'-thioadenosine</name>
        <dbReference type="ChEBI" id="CHEBI:17509"/>
    </ligand>
</feature>
<dbReference type="Pfam" id="PF01564">
    <property type="entry name" value="Spermine_synth"/>
    <property type="match status" value="1"/>
</dbReference>
<dbReference type="PATRIC" id="fig|398512.5.peg.161"/>
<evidence type="ECO:0000256" key="3">
    <source>
        <dbReference type="ARBA" id="ARBA00023115"/>
    </source>
</evidence>
<comment type="similarity">
    <text evidence="1 4">Belongs to the spermidine/spermine synthase family.</text>
</comment>
<dbReference type="AlphaFoldDB" id="A0A0L6JGQ4"/>
<dbReference type="PANTHER" id="PTHR43317:SF1">
    <property type="entry name" value="THERMOSPERMINE SYNTHASE ACAULIS5"/>
    <property type="match status" value="1"/>
</dbReference>
<sequence>MSKNIYIYLTSFFCGMSVMAVELSATRLLAPTFGTSSIIWTIVIGLIMISLSLGNILGGRSADKHNSMDRLYALIWTAAIYIALIPFVGKYIIILSVTIFMWISPNNLVVSGSILSCLIIFSIPLVILGMVTPYLVKLGITDINKSGKTAGEIYALSTIGSIIGTFIPTFITIPLVGTSKTFLIFSLILNLICLYYFVSKKTRLAKSVITSFIVLVLTVTPFHDSYAFWKQNIIYEGESLYNYLQVSEDSKSVILSTNVAFGVQSIYKKNSTVTGLYYDYALMAPLFMKDTDFKSGKDVLILGLGTGTYAKQLKHFFPNTKTDGVEIDPTIVDLSKRYFSLKEDEANIYINDGRTFLNTHKDKKYDLIMVDAYHDITIPFHMSTKEFFGLVKETLKPGGVIVVNINIRSKKDSQINDYICQTIKSQMEKVYKCELKNSTNTIVFASRDTNSLNYFIDNSEKMENQSPLKSVCEYVKSNLSEIQESKLVFTDEVAPVEIMGQKVLDEIVANELESFKNELNSGKGFWDNIMQYLK</sequence>
<dbReference type="OrthoDB" id="9761985at2"/>
<dbReference type="GO" id="GO:0005886">
    <property type="term" value="C:plasma membrane"/>
    <property type="evidence" value="ECO:0007669"/>
    <property type="project" value="UniProtKB-SubCell"/>
</dbReference>
<keyword evidence="4" id="KW-1133">Transmembrane helix</keyword>
<feature type="domain" description="PABS" evidence="6">
    <location>
        <begin position="210"/>
        <end position="404"/>
    </location>
</feature>
<comment type="subunit">
    <text evidence="4">Homodimer or homotetramer.</text>
</comment>
<reference evidence="8" key="1">
    <citation type="submission" date="2015-07" db="EMBL/GenBank/DDBJ databases">
        <title>Near-Complete Genome Sequence of the Cellulolytic Bacterium Bacteroides (Pseudobacteroides) cellulosolvens ATCC 35603.</title>
        <authorList>
            <person name="Dassa B."/>
            <person name="Utturkar S.M."/>
            <person name="Klingeman D.M."/>
            <person name="Hurt R.A."/>
            <person name="Keller M."/>
            <person name="Xu J."/>
            <person name="Reddy Y.H.K."/>
            <person name="Borovok I."/>
            <person name="Grinberg I.R."/>
            <person name="Lamed R."/>
            <person name="Zhivin O."/>
            <person name="Bayer E.A."/>
            <person name="Brown S.D."/>
        </authorList>
    </citation>
    <scope>NUCLEOTIDE SEQUENCE [LARGE SCALE GENOMIC DNA]</scope>
    <source>
        <strain evidence="8">DSM 2933</strain>
    </source>
</reference>
<feature type="transmembrane region" description="Helical" evidence="4">
    <location>
        <begin position="37"/>
        <end position="59"/>
    </location>
</feature>
<dbReference type="EMBL" id="LGTC01000001">
    <property type="protein sequence ID" value="KNY24894.1"/>
    <property type="molecule type" value="Genomic_DNA"/>
</dbReference>
<dbReference type="PANTHER" id="PTHR43317">
    <property type="entry name" value="THERMOSPERMINE SYNTHASE ACAULIS5"/>
    <property type="match status" value="1"/>
</dbReference>
<feature type="transmembrane region" description="Helical" evidence="4">
    <location>
        <begin position="109"/>
        <end position="132"/>
    </location>
</feature>
<comment type="caution">
    <text evidence="4">Lacks conserved residue(s) required for the propagation of feature annotation.</text>
</comment>
<keyword evidence="4" id="KW-0472">Membrane</keyword>
<dbReference type="GO" id="GO:0010487">
    <property type="term" value="F:thermospermine synthase activity"/>
    <property type="evidence" value="ECO:0007669"/>
    <property type="project" value="TreeGrafter"/>
</dbReference>
<comment type="catalytic activity">
    <reaction evidence="4">
        <text>S-adenosyl 3-(methylsulfanyl)propylamine + putrescine = S-methyl-5'-thioadenosine + spermidine + H(+)</text>
        <dbReference type="Rhea" id="RHEA:12721"/>
        <dbReference type="ChEBI" id="CHEBI:15378"/>
        <dbReference type="ChEBI" id="CHEBI:17509"/>
        <dbReference type="ChEBI" id="CHEBI:57443"/>
        <dbReference type="ChEBI" id="CHEBI:57834"/>
        <dbReference type="ChEBI" id="CHEBI:326268"/>
        <dbReference type="EC" id="2.5.1.16"/>
    </reaction>
</comment>
<feature type="binding site" evidence="4">
    <location>
        <position position="326"/>
    </location>
    <ligand>
        <name>S-methyl-5'-thioadenosine</name>
        <dbReference type="ChEBI" id="CHEBI:17509"/>
    </ligand>
</feature>